<accession>A0A371GY30</accession>
<evidence type="ECO:0000313" key="3">
    <source>
        <dbReference type="Proteomes" id="UP000257109"/>
    </source>
</evidence>
<keyword evidence="3" id="KW-1185">Reference proteome</keyword>
<gene>
    <name evidence="2" type="ORF">CR513_22017</name>
</gene>
<evidence type="ECO:0000313" key="2">
    <source>
        <dbReference type="EMBL" id="RDX95460.1"/>
    </source>
</evidence>
<proteinExistence type="predicted"/>
<reference evidence="2" key="1">
    <citation type="submission" date="2018-05" db="EMBL/GenBank/DDBJ databases">
        <title>Draft genome of Mucuna pruriens seed.</title>
        <authorList>
            <person name="Nnadi N.E."/>
            <person name="Vos R."/>
            <person name="Hasami M.H."/>
            <person name="Devisetty U.K."/>
            <person name="Aguiy J.C."/>
        </authorList>
    </citation>
    <scope>NUCLEOTIDE SEQUENCE [LARGE SCALE GENOMIC DNA]</scope>
    <source>
        <strain evidence="2">JCA_2017</strain>
    </source>
</reference>
<dbReference type="EMBL" id="QJKJ01004122">
    <property type="protein sequence ID" value="RDX95460.1"/>
    <property type="molecule type" value="Genomic_DNA"/>
</dbReference>
<feature type="compositionally biased region" description="Basic and acidic residues" evidence="1">
    <location>
        <begin position="130"/>
        <end position="147"/>
    </location>
</feature>
<feature type="non-terminal residue" evidence="2">
    <location>
        <position position="1"/>
    </location>
</feature>
<dbReference type="Proteomes" id="UP000257109">
    <property type="component" value="Unassembled WGS sequence"/>
</dbReference>
<name>A0A371GY30_MUCPR</name>
<sequence length="226" mass="25655">MGRGAPPSPFFLPHNPSLLHKRDTFPLDFRYGSCHPRRDRRTIPQDHLVPANQELGRIESEPRPIVKEYAMKARAARRQARRLAPRRFKPSDLVPRKVTRTEGSFRIAEEVDKGAYLLEQLTGPSQARRQRPELVHRIPPKHEDKGLRSQPIGSLPSMKTKDLRSRPTRSLPSINTKDLRSRPTGSLPGMKAKDLRNWSTGSLPSTKTKDLRSWSTGSLPGVKTKN</sequence>
<comment type="caution">
    <text evidence="2">The sequence shown here is derived from an EMBL/GenBank/DDBJ whole genome shotgun (WGS) entry which is preliminary data.</text>
</comment>
<feature type="compositionally biased region" description="Polar residues" evidence="1">
    <location>
        <begin position="197"/>
        <end position="206"/>
    </location>
</feature>
<evidence type="ECO:0000256" key="1">
    <source>
        <dbReference type="SAM" id="MobiDB-lite"/>
    </source>
</evidence>
<feature type="region of interest" description="Disordered" evidence="1">
    <location>
        <begin position="121"/>
        <end position="226"/>
    </location>
</feature>
<organism evidence="2 3">
    <name type="scientific">Mucuna pruriens</name>
    <name type="common">Velvet bean</name>
    <name type="synonym">Dolichos pruriens</name>
    <dbReference type="NCBI Taxonomy" id="157652"/>
    <lineage>
        <taxon>Eukaryota</taxon>
        <taxon>Viridiplantae</taxon>
        <taxon>Streptophyta</taxon>
        <taxon>Embryophyta</taxon>
        <taxon>Tracheophyta</taxon>
        <taxon>Spermatophyta</taxon>
        <taxon>Magnoliopsida</taxon>
        <taxon>eudicotyledons</taxon>
        <taxon>Gunneridae</taxon>
        <taxon>Pentapetalae</taxon>
        <taxon>rosids</taxon>
        <taxon>fabids</taxon>
        <taxon>Fabales</taxon>
        <taxon>Fabaceae</taxon>
        <taxon>Papilionoideae</taxon>
        <taxon>50 kb inversion clade</taxon>
        <taxon>NPAAA clade</taxon>
        <taxon>indigoferoid/millettioid clade</taxon>
        <taxon>Phaseoleae</taxon>
        <taxon>Mucuna</taxon>
    </lineage>
</organism>
<dbReference type="AlphaFoldDB" id="A0A371GY30"/>
<protein>
    <submittedName>
        <fullName evidence="2">Uncharacterized protein</fullName>
    </submittedName>
</protein>